<accession>A0A916NR85</accession>
<comment type="caution">
    <text evidence="1">The sequence shown here is derived from an EMBL/GenBank/DDBJ whole genome shotgun (WGS) entry which is preliminary data.</text>
</comment>
<dbReference type="PANTHER" id="PTHR36848:SF2">
    <property type="entry name" value="SECRETED PROTEIN"/>
    <property type="match status" value="1"/>
</dbReference>
<name>A0A916NR85_9BACL</name>
<dbReference type="NCBIfam" id="NF045579">
    <property type="entry name" value="rhamnoside_JR"/>
    <property type="match status" value="1"/>
</dbReference>
<reference evidence="1" key="1">
    <citation type="submission" date="2021-06" db="EMBL/GenBank/DDBJ databases">
        <authorList>
            <person name="Criscuolo A."/>
        </authorList>
    </citation>
    <scope>NUCLEOTIDE SEQUENCE</scope>
    <source>
        <strain evidence="1">CIP111600</strain>
    </source>
</reference>
<dbReference type="PANTHER" id="PTHR36848">
    <property type="entry name" value="DNA-BINDING PROTEIN (PUTATIVE SECRETED PROTEIN)-RELATED"/>
    <property type="match status" value="1"/>
</dbReference>
<evidence type="ECO:0000313" key="2">
    <source>
        <dbReference type="Proteomes" id="UP000693672"/>
    </source>
</evidence>
<sequence>MEQVAQHFANPPREFSPVPIWWWSGDELNLERLRWQMEKFVEGGVYNLLVFNLAPTGPLYGSDADRPHFFTEQWWDVFASVCEFADELGIRLWFYDQIGFSGANIQANLVRNESSYAGQSMETLTTLGEDSLTVRCPAEGELLAAVAVPVDDEGNAAGDPVEIAASGTEVTFSMPGRFRLRLIYAIRRGFDYFSAEACRSLLDQVHGEFERRASHWFRDVIVGSFQDELPNLPTWGSQFADQFRQRKGYDPRLMYLWEGDSAEARRMRIDYQQVRAELAEEAFFRPFFEWHERHGLTCGFDQMGPARGGNPVAAVKYYADYLRTHRWYGAPGSDHHGEAKIHSSLAHVYDKKRVWIESFHSSGWGGTLEETFDWLLPWIRAGANLYNPHAAYYSTRGGWYEWAPPSTCWRQPYWRHYSVFSGAVSRLCYLFTQGHHVCEIGILYPTTAVQANLTLSEPLPRAKAALQCYASLVGSMHWNNTSPGIMDGDRRDYDILNDDALELAEIRGGRLCIREEAYQAIILPACSLLREETAKMLCRFVEDGGTLIAIGEVPQPLDDRQDRHAARLAGLFAEGKAVFVETPEEVVSRLSGIRRTVDAPVPLLHRRIGDYDALFVQAAFPCATHVKPNMKWVEVSYSFTPDEYHRTMKVRLPESAKEVEHWDPITSKRIMLPVRRGSDGAEVEVSFASGPAAVLVWKRDALPESDSAPEQAASGPIAAMPSIAAQSVLLGDSKSEPLMSLGEEWECELVPTLDNRYGDFDKPDYEGAPATATWFMEHRVEQPGEDGLSGGWHEPSAARPGQVQATFGTFAWWCGPYAAAELPQPAAGRDAGLLDTSAAGWKPAVYSLSRGIAKNPIHVQTLGPKGHVPEEFLLFGKVSAGEGVHVRTGIWSDTVQNVNLAVGAPAIKKVWLNGSLLHADHPGYLSVVPVRLEEGLNVLDLQLFPEKDNSSLRAYWCLLRQPERFARPEWLKAPAGVVKDDRIVFSTTVDIPFPPEEGVIQVGADATCRLLVNGQLDGRQGGFDPYYKNSRIQPYAVSNFRMGTNEIAVEVHVPDYEPGLLVDAEVRGPENQVLTFFSGSHWQVQHAVPEAQPAALLRGSSGRSHNQDPPASHLWRRPHPLPGAAWLEDAPADDTVVSLVPDAFFGQQRTEWFGWIIPPGADCAYLPVAGTARLWIDGEEVAVKEGAAELPRPMAAKRRAVLRVVPGPGLTGGAVFRAPVTYRIAEGCILTGDWSEQGLESYSGGVRYRKQLRLDDSLPSSLVLDLGRVRGTAEVLVNGKSAGIRVMSPYRFDLSGLCVPGDNTIDIIVFNTLAPYLNAVSPTHYIFEGQTLSGMFGPVVLFAAES</sequence>
<protein>
    <recommendedName>
        <fullName evidence="3">Alpha-L-rhamnosidase</fullName>
    </recommendedName>
</protein>
<dbReference type="EMBL" id="CAJVAS010000018">
    <property type="protein sequence ID" value="CAG7638163.1"/>
    <property type="molecule type" value="Genomic_DNA"/>
</dbReference>
<organism evidence="1 2">
    <name type="scientific">Paenibacillus solanacearum</name>
    <dbReference type="NCBI Taxonomy" id="2048548"/>
    <lineage>
        <taxon>Bacteria</taxon>
        <taxon>Bacillati</taxon>
        <taxon>Bacillota</taxon>
        <taxon>Bacilli</taxon>
        <taxon>Bacillales</taxon>
        <taxon>Paenibacillaceae</taxon>
        <taxon>Paenibacillus</taxon>
    </lineage>
</organism>
<proteinExistence type="predicted"/>
<gene>
    <name evidence="1" type="ORF">PAESOLCIP111_03919</name>
</gene>
<evidence type="ECO:0000313" key="1">
    <source>
        <dbReference type="EMBL" id="CAG7638163.1"/>
    </source>
</evidence>
<dbReference type="InterPro" id="IPR053161">
    <property type="entry name" value="Ulvan_degrading_GH"/>
</dbReference>
<dbReference type="RefSeq" id="WP_218093651.1">
    <property type="nucleotide sequence ID" value="NZ_CAJVAS010000018.1"/>
</dbReference>
<evidence type="ECO:0008006" key="3">
    <source>
        <dbReference type="Google" id="ProtNLM"/>
    </source>
</evidence>
<keyword evidence="2" id="KW-1185">Reference proteome</keyword>
<dbReference type="Proteomes" id="UP000693672">
    <property type="component" value="Unassembled WGS sequence"/>
</dbReference>